<dbReference type="InterPro" id="IPR017732">
    <property type="entry name" value="T4/T6SS_DotU"/>
</dbReference>
<proteinExistence type="predicted"/>
<sequence length="431" mass="47730">MNDSTIIKPRPGARQAPPRPAQEPVGHDDKTALASVSDEFQRGRFRLPATHLDVLVDEASKILSLADRLGQASSVDDISALKRQSMDLIREYLRALQGQQVAPDTVNMASYCLCALLDEIVLNSPWGGSGQWAASSLLSEFHSETLAGIHFFELVEKAQRTNDVPLLTLQFLCLSLGFKGKYRVENLGQEALDGLKDRIYQQICADKGRYATPFEGDWEQKLVPGDELAQRFPLWVAFALCGVVLLLLYMGFVYNINQRSQTTFLNFSKVSVASQPVAGDEQGDLKDSADAKYLRQILQTEIDKGLLEMVYLPDRIRLRIGNEALFGSGSATVREDMTPVLNKIARALESTHGKVLVTGHTDDQPIFTSKYPSNWHLSLARANAVANVLASGGKLDGRLWPEGRGEAEPLYPNDSNEHRALNRRVEIDLIP</sequence>
<evidence type="ECO:0000259" key="4">
    <source>
        <dbReference type="PROSITE" id="PS51123"/>
    </source>
</evidence>
<feature type="region of interest" description="Disordered" evidence="2">
    <location>
        <begin position="1"/>
        <end position="27"/>
    </location>
</feature>
<dbReference type="InterPro" id="IPR017733">
    <property type="entry name" value="OmpA-like_dom_proteobacteria"/>
</dbReference>
<keyword evidence="3" id="KW-1133">Transmembrane helix</keyword>
<dbReference type="Proteomes" id="UP000268033">
    <property type="component" value="Unassembled WGS sequence"/>
</dbReference>
<dbReference type="OrthoDB" id="345640at2"/>
<evidence type="ECO:0000256" key="2">
    <source>
        <dbReference type="SAM" id="MobiDB-lite"/>
    </source>
</evidence>
<keyword evidence="1 3" id="KW-0472">Membrane</keyword>
<dbReference type="InterPro" id="IPR036737">
    <property type="entry name" value="OmpA-like_sf"/>
</dbReference>
<dbReference type="NCBIfam" id="TIGR03350">
    <property type="entry name" value="type_VI_ompA"/>
    <property type="match status" value="1"/>
</dbReference>
<comment type="caution">
    <text evidence="5">The sequence shown here is derived from an EMBL/GenBank/DDBJ whole genome shotgun (WGS) entry which is preliminary data.</text>
</comment>
<dbReference type="SUPFAM" id="SSF103088">
    <property type="entry name" value="OmpA-like"/>
    <property type="match status" value="1"/>
</dbReference>
<evidence type="ECO:0000313" key="6">
    <source>
        <dbReference type="Proteomes" id="UP000268033"/>
    </source>
</evidence>
<dbReference type="STRING" id="584787.GCA_001247655_01894"/>
<dbReference type="PANTHER" id="PTHR38033:SF1">
    <property type="entry name" value="DOTU FAMILY TYPE IV_VI SECRETION SYSTEM PROTEIN"/>
    <property type="match status" value="1"/>
</dbReference>
<dbReference type="PROSITE" id="PS51123">
    <property type="entry name" value="OMPA_2"/>
    <property type="match status" value="1"/>
</dbReference>
<evidence type="ECO:0000313" key="5">
    <source>
        <dbReference type="EMBL" id="ROQ30614.1"/>
    </source>
</evidence>
<reference evidence="5 6" key="1">
    <citation type="submission" date="2018-11" db="EMBL/GenBank/DDBJ databases">
        <title>Genomic Encyclopedia of Type Strains, Phase IV (KMG-IV): sequencing the most valuable type-strain genomes for metagenomic binning, comparative biology and taxonomic classification.</title>
        <authorList>
            <person name="Goeker M."/>
        </authorList>
    </citation>
    <scope>NUCLEOTIDE SEQUENCE [LARGE SCALE GENOMIC DNA]</scope>
    <source>
        <strain evidence="5 6">DSM 21945</strain>
    </source>
</reference>
<dbReference type="CDD" id="cd07185">
    <property type="entry name" value="OmpA_C-like"/>
    <property type="match status" value="1"/>
</dbReference>
<dbReference type="NCBIfam" id="TIGR03349">
    <property type="entry name" value="IV_VI_DotU"/>
    <property type="match status" value="1"/>
</dbReference>
<dbReference type="EMBL" id="RJUL01000001">
    <property type="protein sequence ID" value="ROQ30614.1"/>
    <property type="molecule type" value="Genomic_DNA"/>
</dbReference>
<feature type="transmembrane region" description="Helical" evidence="3">
    <location>
        <begin position="232"/>
        <end position="254"/>
    </location>
</feature>
<dbReference type="Pfam" id="PF09850">
    <property type="entry name" value="DotU"/>
    <property type="match status" value="1"/>
</dbReference>
<dbReference type="Gene3D" id="1.25.40.590">
    <property type="entry name" value="Type IV / VI secretion system, DotU"/>
    <property type="match status" value="1"/>
</dbReference>
<feature type="domain" description="OmpA-like" evidence="4">
    <location>
        <begin position="313"/>
        <end position="431"/>
    </location>
</feature>
<name>A0A3N1PF86_9GAMM</name>
<dbReference type="RefSeq" id="WP_050657896.1">
    <property type="nucleotide sequence ID" value="NZ_JBLXEP010000001.1"/>
</dbReference>
<evidence type="ECO:0000256" key="1">
    <source>
        <dbReference type="PROSITE-ProRule" id="PRU00473"/>
    </source>
</evidence>
<dbReference type="InterPro" id="IPR038522">
    <property type="entry name" value="T4/T6SS_DotU_sf"/>
</dbReference>
<dbReference type="Pfam" id="PF00691">
    <property type="entry name" value="OmpA"/>
    <property type="match status" value="1"/>
</dbReference>
<dbReference type="AlphaFoldDB" id="A0A3N1PF86"/>
<protein>
    <submittedName>
        <fullName evidence="5">Type VI secretion system protein ImpK</fullName>
    </submittedName>
</protein>
<gene>
    <name evidence="5" type="ORF">EDC28_101300</name>
</gene>
<dbReference type="PANTHER" id="PTHR38033">
    <property type="entry name" value="MEMBRANE PROTEIN-RELATED"/>
    <property type="match status" value="1"/>
</dbReference>
<accession>A0A3N1PF86</accession>
<keyword evidence="3" id="KW-0812">Transmembrane</keyword>
<dbReference type="Gene3D" id="3.30.1330.60">
    <property type="entry name" value="OmpA-like domain"/>
    <property type="match status" value="1"/>
</dbReference>
<evidence type="ECO:0000256" key="3">
    <source>
        <dbReference type="SAM" id="Phobius"/>
    </source>
</evidence>
<dbReference type="GO" id="GO:0016020">
    <property type="term" value="C:membrane"/>
    <property type="evidence" value="ECO:0007669"/>
    <property type="project" value="UniProtKB-UniRule"/>
</dbReference>
<dbReference type="NCBIfam" id="NF038228">
    <property type="entry name" value="IcmH_DotU_IVB"/>
    <property type="match status" value="1"/>
</dbReference>
<keyword evidence="6" id="KW-1185">Reference proteome</keyword>
<dbReference type="InterPro" id="IPR006665">
    <property type="entry name" value="OmpA-like"/>
</dbReference>
<organism evidence="5 6">
    <name type="scientific">Gallaecimonas pentaromativorans</name>
    <dbReference type="NCBI Taxonomy" id="584787"/>
    <lineage>
        <taxon>Bacteria</taxon>
        <taxon>Pseudomonadati</taxon>
        <taxon>Pseudomonadota</taxon>
        <taxon>Gammaproteobacteria</taxon>
        <taxon>Enterobacterales</taxon>
        <taxon>Gallaecimonadaceae</taxon>
        <taxon>Gallaecimonas</taxon>
    </lineage>
</organism>